<keyword evidence="3 9" id="KW-0436">Ligase</keyword>
<dbReference type="InterPro" id="IPR037013">
    <property type="entry name" value="GSH-S_sub-bd_sf"/>
</dbReference>
<dbReference type="OrthoDB" id="2020073at2759"/>
<evidence type="ECO:0000259" key="13">
    <source>
        <dbReference type="Pfam" id="PF03199"/>
    </source>
</evidence>
<comment type="pathway">
    <text evidence="1 9">Sulfur metabolism; glutathione biosynthesis; glutathione from L-cysteine and L-glutamate: step 2/2.</text>
</comment>
<feature type="binding site" evidence="10">
    <location>
        <position position="508"/>
    </location>
    <ligand>
        <name>ATP</name>
        <dbReference type="ChEBI" id="CHEBI:30616"/>
    </ligand>
</feature>
<dbReference type="InterPro" id="IPR014709">
    <property type="entry name" value="Glutathione_synthase_C_euk"/>
</dbReference>
<keyword evidence="6 9" id="KW-0547">Nucleotide-binding</keyword>
<dbReference type="Gene3D" id="3.30.1490.50">
    <property type="match status" value="1"/>
</dbReference>
<dbReference type="Gene3D" id="1.10.1080.10">
    <property type="entry name" value="Glutathione Synthetase, Chain A, domain 3"/>
    <property type="match status" value="1"/>
</dbReference>
<comment type="cofactor">
    <cofactor evidence="9 11">
        <name>Mg(2+)</name>
        <dbReference type="ChEBI" id="CHEBI:18420"/>
    </cofactor>
    <text evidence="9 11">Binds 1 Mg(2+) ion per subunit.</text>
</comment>
<comment type="catalytic activity">
    <reaction evidence="9">
        <text>gamma-L-glutamyl-L-cysteine + glycine + ATP = glutathione + ADP + phosphate + H(+)</text>
        <dbReference type="Rhea" id="RHEA:13557"/>
        <dbReference type="ChEBI" id="CHEBI:15378"/>
        <dbReference type="ChEBI" id="CHEBI:30616"/>
        <dbReference type="ChEBI" id="CHEBI:43474"/>
        <dbReference type="ChEBI" id="CHEBI:57305"/>
        <dbReference type="ChEBI" id="CHEBI:57925"/>
        <dbReference type="ChEBI" id="CHEBI:58173"/>
        <dbReference type="ChEBI" id="CHEBI:456216"/>
        <dbReference type="EC" id="6.3.2.3"/>
    </reaction>
</comment>
<dbReference type="InterPro" id="IPR004887">
    <property type="entry name" value="GSH_synth_subst-bd"/>
</dbReference>
<evidence type="ECO:0000256" key="2">
    <source>
        <dbReference type="ARBA" id="ARBA00010385"/>
    </source>
</evidence>
<evidence type="ECO:0000256" key="12">
    <source>
        <dbReference type="SAM" id="MobiDB-lite"/>
    </source>
</evidence>
<dbReference type="Proteomes" id="UP000250266">
    <property type="component" value="Unassembled WGS sequence"/>
</dbReference>
<feature type="binding site" evidence="10">
    <location>
        <position position="358"/>
    </location>
    <ligand>
        <name>ATP</name>
        <dbReference type="ChEBI" id="CHEBI:30616"/>
    </ligand>
</feature>
<evidence type="ECO:0000313" key="15">
    <source>
        <dbReference type="Proteomes" id="UP000250266"/>
    </source>
</evidence>
<feature type="binding site" evidence="11">
    <location>
        <position position="421"/>
    </location>
    <ligand>
        <name>Mg(2+)</name>
        <dbReference type="ChEBI" id="CHEBI:18420"/>
    </ligand>
</feature>
<dbReference type="SUPFAM" id="SSF52440">
    <property type="entry name" value="PreATP-grasp domain"/>
    <property type="match status" value="1"/>
</dbReference>
<feature type="domain" description="Glutathione synthase substrate-binding" evidence="13">
    <location>
        <begin position="249"/>
        <end position="355"/>
    </location>
</feature>
<evidence type="ECO:0000256" key="10">
    <source>
        <dbReference type="PIRSR" id="PIRSR001558-1"/>
    </source>
</evidence>
<dbReference type="AlphaFoldDB" id="A0A8E2EFC3"/>
<evidence type="ECO:0000256" key="8">
    <source>
        <dbReference type="ARBA" id="ARBA00022842"/>
    </source>
</evidence>
<keyword evidence="7 9" id="KW-0067">ATP-binding</keyword>
<keyword evidence="8 9" id="KW-0460">Magnesium</keyword>
<dbReference type="InterPro" id="IPR016185">
    <property type="entry name" value="PreATP-grasp_dom_sf"/>
</dbReference>
<dbReference type="GO" id="GO:0043295">
    <property type="term" value="F:glutathione binding"/>
    <property type="evidence" value="ECO:0007669"/>
    <property type="project" value="UniProtKB-UniRule"/>
</dbReference>
<keyword evidence="15" id="KW-1185">Reference proteome</keyword>
<dbReference type="SUPFAM" id="SSF56059">
    <property type="entry name" value="Glutathione synthetase ATP-binding domain-like"/>
    <property type="match status" value="1"/>
</dbReference>
<feature type="binding site" evidence="10">
    <location>
        <position position="514"/>
    </location>
    <ligand>
        <name>ATP</name>
        <dbReference type="ChEBI" id="CHEBI:30616"/>
    </ligand>
</feature>
<comment type="similarity">
    <text evidence="2 9">Belongs to the eukaryotic GSH synthase family.</text>
</comment>
<feature type="region of interest" description="Disordered" evidence="12">
    <location>
        <begin position="140"/>
        <end position="161"/>
    </location>
</feature>
<dbReference type="PIRSF" id="PIRSF001558">
    <property type="entry name" value="GSHase"/>
    <property type="match status" value="1"/>
</dbReference>
<dbReference type="GO" id="GO:0000287">
    <property type="term" value="F:magnesium ion binding"/>
    <property type="evidence" value="ECO:0007669"/>
    <property type="project" value="UniProtKB-UniRule"/>
</dbReference>
<evidence type="ECO:0000256" key="6">
    <source>
        <dbReference type="ARBA" id="ARBA00022741"/>
    </source>
</evidence>
<feature type="binding site" evidence="10">
    <location>
        <begin position="450"/>
        <end position="453"/>
    </location>
    <ligand>
        <name>ATP</name>
        <dbReference type="ChEBI" id="CHEBI:30616"/>
    </ligand>
</feature>
<accession>A0A8E2EFC3</accession>
<dbReference type="PANTHER" id="PTHR11130">
    <property type="entry name" value="GLUTATHIONE SYNTHETASE"/>
    <property type="match status" value="1"/>
</dbReference>
<reference evidence="14 15" key="1">
    <citation type="journal article" date="2016" name="Nat. Commun.">
        <title>Ectomycorrhizal ecology is imprinted in the genome of the dominant symbiotic fungus Cenococcum geophilum.</title>
        <authorList>
            <consortium name="DOE Joint Genome Institute"/>
            <person name="Peter M."/>
            <person name="Kohler A."/>
            <person name="Ohm R.A."/>
            <person name="Kuo A."/>
            <person name="Krutzmann J."/>
            <person name="Morin E."/>
            <person name="Arend M."/>
            <person name="Barry K.W."/>
            <person name="Binder M."/>
            <person name="Choi C."/>
            <person name="Clum A."/>
            <person name="Copeland A."/>
            <person name="Grisel N."/>
            <person name="Haridas S."/>
            <person name="Kipfer T."/>
            <person name="LaButti K."/>
            <person name="Lindquist E."/>
            <person name="Lipzen A."/>
            <person name="Maire R."/>
            <person name="Meier B."/>
            <person name="Mihaltcheva S."/>
            <person name="Molinier V."/>
            <person name="Murat C."/>
            <person name="Poggeler S."/>
            <person name="Quandt C.A."/>
            <person name="Sperisen C."/>
            <person name="Tritt A."/>
            <person name="Tisserant E."/>
            <person name="Crous P.W."/>
            <person name="Henrissat B."/>
            <person name="Nehls U."/>
            <person name="Egli S."/>
            <person name="Spatafora J.W."/>
            <person name="Grigoriev I.V."/>
            <person name="Martin F.M."/>
        </authorList>
    </citation>
    <scope>NUCLEOTIDE SEQUENCE [LARGE SCALE GENOMIC DNA]</scope>
    <source>
        <strain evidence="14 15">CBS 459.81</strain>
    </source>
</reference>
<dbReference type="UniPathway" id="UPA00142">
    <property type="reaction ID" value="UER00210"/>
</dbReference>
<dbReference type="InterPro" id="IPR005615">
    <property type="entry name" value="Glutathione_synthase"/>
</dbReference>
<evidence type="ECO:0000313" key="14">
    <source>
        <dbReference type="EMBL" id="OCK82513.1"/>
    </source>
</evidence>
<dbReference type="Pfam" id="PF03917">
    <property type="entry name" value="GSH_synth_ATP"/>
    <property type="match status" value="1"/>
</dbReference>
<keyword evidence="4 9" id="KW-0317">Glutathione biosynthesis</keyword>
<proteinExistence type="inferred from homology"/>
<gene>
    <name evidence="14" type="ORF">K432DRAFT_424073</name>
</gene>
<evidence type="ECO:0000256" key="5">
    <source>
        <dbReference type="ARBA" id="ARBA00022723"/>
    </source>
</evidence>
<dbReference type="GO" id="GO:0004363">
    <property type="term" value="F:glutathione synthase activity"/>
    <property type="evidence" value="ECO:0007669"/>
    <property type="project" value="UniProtKB-UniRule"/>
</dbReference>
<dbReference type="Gene3D" id="3.30.470.20">
    <property type="entry name" value="ATP-grasp fold, B domain"/>
    <property type="match status" value="1"/>
</dbReference>
<feature type="binding site" evidence="11">
    <location>
        <position position="222"/>
    </location>
    <ligand>
        <name>Mg(2+)</name>
        <dbReference type="ChEBI" id="CHEBI:18420"/>
    </ligand>
</feature>
<evidence type="ECO:0000256" key="11">
    <source>
        <dbReference type="PIRSR" id="PIRSR001558-2"/>
    </source>
</evidence>
<dbReference type="EC" id="6.3.2.3" evidence="9"/>
<dbReference type="GO" id="GO:0005524">
    <property type="term" value="F:ATP binding"/>
    <property type="evidence" value="ECO:0007669"/>
    <property type="project" value="UniProtKB-UniRule"/>
</dbReference>
<sequence>MASISQIAYPPPFSDHRLSELQSEIQDWQLTHGSLIKVFIGDDDGTILARPIGVSMFPTLFPKSNFEQALQIQESYNELYAAIAEDEVWLSNVLSDLIESDPFARALWKIHQRTKREGACLQPLTLGIFRSDYMLHCPPDSRELHADDTTSPSVEHSSSSSPLEIKQVEINTFSCAGGTHGNIATNMHHHLNRIPVYQTPASSQHPSYPTHPVTLSSLPSTNTIASLVSSLAAAHTAYGPPEISVRSTAILMIVQPNNINICDERPIEYGLWSRDPPVPCYRAKFPLDILTHTEISPSGALLYYPPNGVGKFEISVAYMRAGYDAEEHDIRGIEARVMIEGSHAIKCPSVLAQLATFKKVQQALSMPGAVERFLPPLKAERVRATFAPMYALDESELGLRGRELAKNPDMAVHHVLKPSLEGGGHNIYRADIPRFLEEMPEEEWRNYVLMEMIRPPKLSNVLLTAGGTYKGGVVSELGVFGTCLWKKGKEGRAQMVDNKMAGWSFKTKAEDVDEMSVVKGYGCFDTPCLVDC</sequence>
<dbReference type="Pfam" id="PF03199">
    <property type="entry name" value="GSH_synthase"/>
    <property type="match status" value="1"/>
</dbReference>
<feature type="compositionally biased region" description="Low complexity" evidence="12">
    <location>
        <begin position="151"/>
        <end position="161"/>
    </location>
</feature>
<dbReference type="GO" id="GO:0005829">
    <property type="term" value="C:cytosol"/>
    <property type="evidence" value="ECO:0007669"/>
    <property type="project" value="TreeGrafter"/>
</dbReference>
<dbReference type="InterPro" id="IPR014042">
    <property type="entry name" value="Glutathione_synthase_a-hlx"/>
</dbReference>
<dbReference type="Gene3D" id="3.30.1490.80">
    <property type="match status" value="1"/>
</dbReference>
<feature type="binding site" evidence="10">
    <location>
        <position position="428"/>
    </location>
    <ligand>
        <name>ATP</name>
        <dbReference type="ChEBI" id="CHEBI:30616"/>
    </ligand>
</feature>
<evidence type="ECO:0000256" key="9">
    <source>
        <dbReference type="PIRNR" id="PIRNR001558"/>
    </source>
</evidence>
<protein>
    <recommendedName>
        <fullName evidence="9">Glutathione synthetase</fullName>
        <shortName evidence="9">GSH-S</shortName>
        <ecNumber evidence="9">6.3.2.3</ecNumber>
    </recommendedName>
</protein>
<feature type="binding site" evidence="10">
    <location>
        <position position="476"/>
    </location>
    <ligand>
        <name>ATP</name>
        <dbReference type="ChEBI" id="CHEBI:30616"/>
    </ligand>
</feature>
<organism evidence="14 15">
    <name type="scientific">Lepidopterella palustris CBS 459.81</name>
    <dbReference type="NCBI Taxonomy" id="1314670"/>
    <lineage>
        <taxon>Eukaryota</taxon>
        <taxon>Fungi</taxon>
        <taxon>Dikarya</taxon>
        <taxon>Ascomycota</taxon>
        <taxon>Pezizomycotina</taxon>
        <taxon>Dothideomycetes</taxon>
        <taxon>Pleosporomycetidae</taxon>
        <taxon>Mytilinidiales</taxon>
        <taxon>Argynnaceae</taxon>
        <taxon>Lepidopterella</taxon>
    </lineage>
</organism>
<feature type="binding site" evidence="10">
    <location>
        <begin position="417"/>
        <end position="426"/>
    </location>
    <ligand>
        <name>ATP</name>
        <dbReference type="ChEBI" id="CHEBI:30616"/>
    </ligand>
</feature>
<dbReference type="EMBL" id="KV744885">
    <property type="protein sequence ID" value="OCK82513.1"/>
    <property type="molecule type" value="Genomic_DNA"/>
</dbReference>
<dbReference type="Gene3D" id="3.40.50.1760">
    <property type="entry name" value="Glutathione synthase, substrate-binding domain superfamily, eukaryotic"/>
    <property type="match status" value="1"/>
</dbReference>
<keyword evidence="5 9" id="KW-0479">Metal-binding</keyword>
<evidence type="ECO:0000256" key="1">
    <source>
        <dbReference type="ARBA" id="ARBA00004965"/>
    </source>
</evidence>
<dbReference type="InterPro" id="IPR014049">
    <property type="entry name" value="Glutathione_synthase_N_euk"/>
</dbReference>
<name>A0A8E2EFC3_9PEZI</name>
<dbReference type="PANTHER" id="PTHR11130:SF0">
    <property type="entry name" value="GLUTATHIONE SYNTHETASE"/>
    <property type="match status" value="1"/>
</dbReference>
<evidence type="ECO:0000256" key="7">
    <source>
        <dbReference type="ARBA" id="ARBA00022840"/>
    </source>
</evidence>
<evidence type="ECO:0000256" key="3">
    <source>
        <dbReference type="ARBA" id="ARBA00022598"/>
    </source>
</evidence>
<evidence type="ECO:0000256" key="4">
    <source>
        <dbReference type="ARBA" id="ARBA00022684"/>
    </source>
</evidence>